<dbReference type="AlphaFoldDB" id="A0A521BI76"/>
<dbReference type="Proteomes" id="UP000317557">
    <property type="component" value="Unassembled WGS sequence"/>
</dbReference>
<dbReference type="PANTHER" id="PTHR34610:SF3">
    <property type="entry name" value="SSL7007 PROTEIN"/>
    <property type="match status" value="1"/>
</dbReference>
<dbReference type="InterPro" id="IPR002716">
    <property type="entry name" value="PIN_dom"/>
</dbReference>
<dbReference type="OrthoDB" id="595154at2"/>
<accession>A0A521BI76</accession>
<proteinExistence type="predicted"/>
<dbReference type="PANTHER" id="PTHR34610">
    <property type="entry name" value="SSL7007 PROTEIN"/>
    <property type="match status" value="1"/>
</dbReference>
<feature type="domain" description="PIN" evidence="1">
    <location>
        <begin position="6"/>
        <end position="115"/>
    </location>
</feature>
<dbReference type="EMBL" id="FXTP01000002">
    <property type="protein sequence ID" value="SMO46834.1"/>
    <property type="molecule type" value="Genomic_DNA"/>
</dbReference>
<evidence type="ECO:0000313" key="2">
    <source>
        <dbReference type="EMBL" id="SMO46834.1"/>
    </source>
</evidence>
<protein>
    <submittedName>
        <fullName evidence="2">Putative toxin-antitoxin system toxin component, PIN family</fullName>
    </submittedName>
</protein>
<dbReference type="Pfam" id="PF13470">
    <property type="entry name" value="PIN_3"/>
    <property type="match status" value="1"/>
</dbReference>
<dbReference type="InterPro" id="IPR029060">
    <property type="entry name" value="PIN-like_dom_sf"/>
</dbReference>
<dbReference type="InterPro" id="IPR002850">
    <property type="entry name" value="PIN_toxin-like"/>
</dbReference>
<name>A0A521BI76_9BACT</name>
<dbReference type="NCBIfam" id="TIGR00305">
    <property type="entry name" value="putative toxin-antitoxin system toxin component, PIN family"/>
    <property type="match status" value="1"/>
</dbReference>
<gene>
    <name evidence="2" type="ORF">SAMN06265219_102305</name>
</gene>
<sequence>MSVHQIVLDTNIIYSALRSKRGASYRLMSLLNSSKFEFNLSVPLIIEYEDVLVRKIETLNFDASQISQFLDYLCLIGNWHEVYFLWRPVLKDPKDDMVLELAVRANCKYIVTYNKTDFQGVDKFGVKLATAKEFLQIIEELP</sequence>
<dbReference type="SUPFAM" id="SSF88723">
    <property type="entry name" value="PIN domain-like"/>
    <property type="match status" value="1"/>
</dbReference>
<evidence type="ECO:0000259" key="1">
    <source>
        <dbReference type="Pfam" id="PF13470"/>
    </source>
</evidence>
<reference evidence="2 3" key="1">
    <citation type="submission" date="2017-05" db="EMBL/GenBank/DDBJ databases">
        <authorList>
            <person name="Varghese N."/>
            <person name="Submissions S."/>
        </authorList>
    </citation>
    <scope>NUCLEOTIDE SEQUENCE [LARGE SCALE GENOMIC DNA]</scope>
    <source>
        <strain evidence="2 3">DSM 21985</strain>
    </source>
</reference>
<keyword evidence="3" id="KW-1185">Reference proteome</keyword>
<evidence type="ECO:0000313" key="3">
    <source>
        <dbReference type="Proteomes" id="UP000317557"/>
    </source>
</evidence>
<dbReference type="RefSeq" id="WP_142453306.1">
    <property type="nucleotide sequence ID" value="NZ_FXTP01000002.1"/>
</dbReference>
<organism evidence="2 3">
    <name type="scientific">Gracilimonas mengyeensis</name>
    <dbReference type="NCBI Taxonomy" id="1302730"/>
    <lineage>
        <taxon>Bacteria</taxon>
        <taxon>Pseudomonadati</taxon>
        <taxon>Balneolota</taxon>
        <taxon>Balneolia</taxon>
        <taxon>Balneolales</taxon>
        <taxon>Balneolaceae</taxon>
        <taxon>Gracilimonas</taxon>
    </lineage>
</organism>